<sequence length="341" mass="37042">MAPVINGRVIFNEIPQGYPEPGKTVVYDASETIDIDAAPLNGGFILKILDLSIDPYMRGRMRDPSKKSYSTPFALGKPLVGFGVSVVVRSEHSQVKAGDHVYGFVEHRHYVIKNDLEGLEVIKNPYNLPWSTFLGVLGMPGKTAYMGWKEFSSAKKGETVFVSTGAGPVGSLVLQLAKRDGLKTIGSAGSDDKVQFMKELGTDVAFNYKTTKVAEVLENEPIDVYWDNVGGETLEAALDAANTGGRFIECGMISGYNTGGAPVKNLFQVIGKSLSIFGFIIFRLYPKYNDEFFKVLPPLIASGEIKHKEHVYNGLDKVGEVILAVQKGTNTAKAIVHVADA</sequence>
<dbReference type="InterPro" id="IPR045010">
    <property type="entry name" value="MDR_fam"/>
</dbReference>
<dbReference type="Pfam" id="PF00107">
    <property type="entry name" value="ADH_zinc_N"/>
    <property type="match status" value="1"/>
</dbReference>
<dbReference type="EMBL" id="KL142369">
    <property type="protein sequence ID" value="KDR83259.1"/>
    <property type="molecule type" value="Genomic_DNA"/>
</dbReference>
<dbReference type="SMART" id="SM00829">
    <property type="entry name" value="PKS_ER"/>
    <property type="match status" value="1"/>
</dbReference>
<dbReference type="PANTHER" id="PTHR43205">
    <property type="entry name" value="PROSTAGLANDIN REDUCTASE"/>
    <property type="match status" value="1"/>
</dbReference>
<dbReference type="InterPro" id="IPR020843">
    <property type="entry name" value="ER"/>
</dbReference>
<dbReference type="Proteomes" id="UP000027222">
    <property type="component" value="Unassembled WGS sequence"/>
</dbReference>
<dbReference type="FunFam" id="3.40.50.720:FF:000121">
    <property type="entry name" value="Prostaglandin reductase 2"/>
    <property type="match status" value="1"/>
</dbReference>
<dbReference type="PANTHER" id="PTHR43205:SF7">
    <property type="entry name" value="PROSTAGLANDIN REDUCTASE 1"/>
    <property type="match status" value="1"/>
</dbReference>
<dbReference type="SUPFAM" id="SSF50129">
    <property type="entry name" value="GroES-like"/>
    <property type="match status" value="1"/>
</dbReference>
<feature type="domain" description="Enoyl reductase (ER)" evidence="2">
    <location>
        <begin position="17"/>
        <end position="336"/>
    </location>
</feature>
<dbReference type="AlphaFoldDB" id="A0A067TTK8"/>
<evidence type="ECO:0000259" key="2">
    <source>
        <dbReference type="SMART" id="SM00829"/>
    </source>
</evidence>
<dbReference type="Gene3D" id="3.90.180.10">
    <property type="entry name" value="Medium-chain alcohol dehydrogenases, catalytic domain"/>
    <property type="match status" value="1"/>
</dbReference>
<dbReference type="InterPro" id="IPR041694">
    <property type="entry name" value="ADH_N_2"/>
</dbReference>
<organism evidence="3 4">
    <name type="scientific">Galerina marginata (strain CBS 339.88)</name>
    <dbReference type="NCBI Taxonomy" id="685588"/>
    <lineage>
        <taxon>Eukaryota</taxon>
        <taxon>Fungi</taxon>
        <taxon>Dikarya</taxon>
        <taxon>Basidiomycota</taxon>
        <taxon>Agaricomycotina</taxon>
        <taxon>Agaricomycetes</taxon>
        <taxon>Agaricomycetidae</taxon>
        <taxon>Agaricales</taxon>
        <taxon>Agaricineae</taxon>
        <taxon>Strophariaceae</taxon>
        <taxon>Galerina</taxon>
    </lineage>
</organism>
<dbReference type="HOGENOM" id="CLU_026673_29_1_1"/>
<evidence type="ECO:0000256" key="1">
    <source>
        <dbReference type="ARBA" id="ARBA00023002"/>
    </source>
</evidence>
<dbReference type="OrthoDB" id="809632at2759"/>
<dbReference type="Pfam" id="PF16884">
    <property type="entry name" value="ADH_N_2"/>
    <property type="match status" value="1"/>
</dbReference>
<evidence type="ECO:0000313" key="4">
    <source>
        <dbReference type="Proteomes" id="UP000027222"/>
    </source>
</evidence>
<keyword evidence="1" id="KW-0560">Oxidoreductase</keyword>
<name>A0A067TTK8_GALM3</name>
<dbReference type="SUPFAM" id="SSF51735">
    <property type="entry name" value="NAD(P)-binding Rossmann-fold domains"/>
    <property type="match status" value="1"/>
</dbReference>
<proteinExistence type="predicted"/>
<reference evidence="4" key="1">
    <citation type="journal article" date="2014" name="Proc. Natl. Acad. Sci. U.S.A.">
        <title>Extensive sampling of basidiomycete genomes demonstrates inadequacy of the white-rot/brown-rot paradigm for wood decay fungi.</title>
        <authorList>
            <person name="Riley R."/>
            <person name="Salamov A.A."/>
            <person name="Brown D.W."/>
            <person name="Nagy L.G."/>
            <person name="Floudas D."/>
            <person name="Held B.W."/>
            <person name="Levasseur A."/>
            <person name="Lombard V."/>
            <person name="Morin E."/>
            <person name="Otillar R."/>
            <person name="Lindquist E.A."/>
            <person name="Sun H."/>
            <person name="LaButti K.M."/>
            <person name="Schmutz J."/>
            <person name="Jabbour D."/>
            <person name="Luo H."/>
            <person name="Baker S.E."/>
            <person name="Pisabarro A.G."/>
            <person name="Walton J.D."/>
            <person name="Blanchette R.A."/>
            <person name="Henrissat B."/>
            <person name="Martin F."/>
            <person name="Cullen D."/>
            <person name="Hibbett D.S."/>
            <person name="Grigoriev I.V."/>
        </authorList>
    </citation>
    <scope>NUCLEOTIDE SEQUENCE [LARGE SCALE GENOMIC DNA]</scope>
    <source>
        <strain evidence="4">CBS 339.88</strain>
    </source>
</reference>
<gene>
    <name evidence="3" type="ORF">GALMADRAFT_239127</name>
</gene>
<dbReference type="CDD" id="cd05288">
    <property type="entry name" value="PGDH"/>
    <property type="match status" value="1"/>
</dbReference>
<dbReference type="GO" id="GO:0016628">
    <property type="term" value="F:oxidoreductase activity, acting on the CH-CH group of donors, NAD or NADP as acceptor"/>
    <property type="evidence" value="ECO:0007669"/>
    <property type="project" value="InterPro"/>
</dbReference>
<protein>
    <recommendedName>
        <fullName evidence="2">Enoyl reductase (ER) domain-containing protein</fullName>
    </recommendedName>
</protein>
<dbReference type="InterPro" id="IPR036291">
    <property type="entry name" value="NAD(P)-bd_dom_sf"/>
</dbReference>
<dbReference type="STRING" id="685588.A0A067TTK8"/>
<dbReference type="Gene3D" id="3.40.50.720">
    <property type="entry name" value="NAD(P)-binding Rossmann-like Domain"/>
    <property type="match status" value="1"/>
</dbReference>
<dbReference type="InterPro" id="IPR013149">
    <property type="entry name" value="ADH-like_C"/>
</dbReference>
<evidence type="ECO:0000313" key="3">
    <source>
        <dbReference type="EMBL" id="KDR83259.1"/>
    </source>
</evidence>
<dbReference type="InterPro" id="IPR011032">
    <property type="entry name" value="GroES-like_sf"/>
</dbReference>
<accession>A0A067TTK8</accession>
<keyword evidence="4" id="KW-1185">Reference proteome</keyword>